<dbReference type="NCBIfam" id="NF008168">
    <property type="entry name" value="PRK10917.2-2"/>
    <property type="match status" value="1"/>
</dbReference>
<dbReference type="InterPro" id="IPR012340">
    <property type="entry name" value="NA-bd_OB-fold"/>
</dbReference>
<dbReference type="PATRIC" id="fig|884204.3.peg.476"/>
<evidence type="ECO:0000313" key="20">
    <source>
        <dbReference type="Proteomes" id="UP000010087"/>
    </source>
</evidence>
<dbReference type="NCBIfam" id="NF008165">
    <property type="entry name" value="PRK10917.1-3"/>
    <property type="match status" value="1"/>
</dbReference>
<comment type="similarity">
    <text evidence="1 15">Belongs to the helicase family. RecG subfamily.</text>
</comment>
<feature type="region of interest" description="Disordered" evidence="16">
    <location>
        <begin position="138"/>
        <end position="196"/>
    </location>
</feature>
<dbReference type="SUPFAM" id="SSF50249">
    <property type="entry name" value="Nucleic acid-binding proteins"/>
    <property type="match status" value="1"/>
</dbReference>
<dbReference type="NCBIfam" id="NF008166">
    <property type="entry name" value="PRK10917.1-4"/>
    <property type="match status" value="1"/>
</dbReference>
<dbReference type="PROSITE" id="PS51194">
    <property type="entry name" value="HELICASE_CTER"/>
    <property type="match status" value="1"/>
</dbReference>
<feature type="compositionally biased region" description="Basic and acidic residues" evidence="16">
    <location>
        <begin position="64"/>
        <end position="82"/>
    </location>
</feature>
<feature type="region of interest" description="Disordered" evidence="16">
    <location>
        <begin position="1"/>
        <end position="124"/>
    </location>
</feature>
<keyword evidence="8" id="KW-0238">DNA-binding</keyword>
<dbReference type="InterPro" id="IPR027417">
    <property type="entry name" value="P-loop_NTPase"/>
</dbReference>
<dbReference type="Pfam" id="PF19833">
    <property type="entry name" value="RecG_dom3_C"/>
    <property type="match status" value="1"/>
</dbReference>
<feature type="region of interest" description="Disordered" evidence="16">
    <location>
        <begin position="441"/>
        <end position="460"/>
    </location>
</feature>
<dbReference type="AlphaFoldDB" id="A0A0H3HGL0"/>
<dbReference type="KEGG" id="bpz:BP1026B_I0444"/>
<evidence type="ECO:0000259" key="17">
    <source>
        <dbReference type="PROSITE" id="PS51192"/>
    </source>
</evidence>
<evidence type="ECO:0000256" key="14">
    <source>
        <dbReference type="ARBA" id="ARBA00048988"/>
    </source>
</evidence>
<evidence type="ECO:0000256" key="6">
    <source>
        <dbReference type="ARBA" id="ARBA00022806"/>
    </source>
</evidence>
<dbReference type="InterPro" id="IPR033454">
    <property type="entry name" value="RecG_wedge"/>
</dbReference>
<dbReference type="CDD" id="cd17992">
    <property type="entry name" value="DEXHc_RecG"/>
    <property type="match status" value="1"/>
</dbReference>
<dbReference type="InterPro" id="IPR011545">
    <property type="entry name" value="DEAD/DEAH_box_helicase_dom"/>
</dbReference>
<keyword evidence="5 15" id="KW-0378">Hydrolase</keyword>
<reference evidence="19 20" key="1">
    <citation type="journal article" date="2012" name="PLoS ONE">
        <title>Evolution of Burkholderia pseudomallei in recurrent melioidosis.</title>
        <authorList>
            <person name="Hayden H.S."/>
            <person name="Lim R."/>
            <person name="Brittnacher M.J."/>
            <person name="Sims E.H."/>
            <person name="Ramage E.R."/>
            <person name="Fong C."/>
            <person name="Wu Z."/>
            <person name="Crist E."/>
            <person name="Chang J."/>
            <person name="Zhou Y."/>
            <person name="Radey M."/>
            <person name="Rohmer L."/>
            <person name="Haugen E."/>
            <person name="Gillett W."/>
            <person name="Wuthiekanun V."/>
            <person name="Peacock S.J."/>
            <person name="Kaul R."/>
            <person name="Miller S.I."/>
            <person name="Manoil C."/>
            <person name="Jacobs M.A."/>
        </authorList>
    </citation>
    <scope>NUCLEOTIDE SEQUENCE [LARGE SCALE GENOMIC DNA]</scope>
    <source>
        <strain evidence="19 20">1026b</strain>
    </source>
</reference>
<dbReference type="InterPro" id="IPR001650">
    <property type="entry name" value="Helicase_C-like"/>
</dbReference>
<keyword evidence="10 15" id="KW-0234">DNA repair</keyword>
<proteinExistence type="inferred from homology"/>
<evidence type="ECO:0000256" key="7">
    <source>
        <dbReference type="ARBA" id="ARBA00022840"/>
    </source>
</evidence>
<dbReference type="NCBIfam" id="NF008163">
    <property type="entry name" value="PRK10917.1-1"/>
    <property type="match status" value="1"/>
</dbReference>
<dbReference type="GO" id="GO:0043138">
    <property type="term" value="F:3'-5' DNA helicase activity"/>
    <property type="evidence" value="ECO:0007669"/>
    <property type="project" value="UniProtKB-EC"/>
</dbReference>
<dbReference type="GO" id="GO:0016887">
    <property type="term" value="F:ATP hydrolysis activity"/>
    <property type="evidence" value="ECO:0007669"/>
    <property type="project" value="RHEA"/>
</dbReference>
<dbReference type="RefSeq" id="WP_004554026.1">
    <property type="nucleotide sequence ID" value="NC_017831.1"/>
</dbReference>
<accession>A0A0H3HGL0</accession>
<evidence type="ECO:0000256" key="4">
    <source>
        <dbReference type="ARBA" id="ARBA00022763"/>
    </source>
</evidence>
<dbReference type="Proteomes" id="UP000010087">
    <property type="component" value="Chromosome 1"/>
</dbReference>
<evidence type="ECO:0000256" key="3">
    <source>
        <dbReference type="ARBA" id="ARBA00022741"/>
    </source>
</evidence>
<dbReference type="InterPro" id="IPR047112">
    <property type="entry name" value="RecG/Mfd"/>
</dbReference>
<feature type="compositionally biased region" description="Low complexity" evidence="16">
    <location>
        <begin position="178"/>
        <end position="189"/>
    </location>
</feature>
<dbReference type="Gene3D" id="3.40.50.300">
    <property type="entry name" value="P-loop containing nucleotide triphosphate hydrolases"/>
    <property type="match status" value="2"/>
</dbReference>
<dbReference type="InterPro" id="IPR014001">
    <property type="entry name" value="Helicase_ATP-bd"/>
</dbReference>
<feature type="domain" description="Helicase ATP-binding" evidence="17">
    <location>
        <begin position="490"/>
        <end position="660"/>
    </location>
</feature>
<evidence type="ECO:0000256" key="8">
    <source>
        <dbReference type="ARBA" id="ARBA00023125"/>
    </source>
</evidence>
<dbReference type="CDD" id="cd18811">
    <property type="entry name" value="SF2_C_RecG"/>
    <property type="match status" value="1"/>
</dbReference>
<dbReference type="PANTHER" id="PTHR47964:SF1">
    <property type="entry name" value="ATP-DEPENDENT DNA HELICASE HOMOLOG RECG, CHLOROPLASTIC"/>
    <property type="match status" value="1"/>
</dbReference>
<evidence type="ECO:0000256" key="1">
    <source>
        <dbReference type="ARBA" id="ARBA00007504"/>
    </source>
</evidence>
<dbReference type="GO" id="GO:0006310">
    <property type="term" value="P:DNA recombination"/>
    <property type="evidence" value="ECO:0007669"/>
    <property type="project" value="UniProtKB-UniRule"/>
</dbReference>
<keyword evidence="7 15" id="KW-0067">ATP-binding</keyword>
<dbReference type="CDD" id="cd04488">
    <property type="entry name" value="RecG_wedge_OBF"/>
    <property type="match status" value="1"/>
</dbReference>
<keyword evidence="9 15" id="KW-0233">DNA recombination</keyword>
<keyword evidence="4 15" id="KW-0227">DNA damage</keyword>
<dbReference type="Pfam" id="PF17191">
    <property type="entry name" value="RecG_wedge"/>
    <property type="match status" value="1"/>
</dbReference>
<evidence type="ECO:0000256" key="2">
    <source>
        <dbReference type="ARBA" id="ARBA00017846"/>
    </source>
</evidence>
<dbReference type="Pfam" id="PF00271">
    <property type="entry name" value="Helicase_C"/>
    <property type="match status" value="1"/>
</dbReference>
<feature type="compositionally biased region" description="Low complexity" evidence="16">
    <location>
        <begin position="38"/>
        <end position="63"/>
    </location>
</feature>
<protein>
    <recommendedName>
        <fullName evidence="2 15">ATP-dependent DNA helicase RecG</fullName>
        <ecNumber evidence="13 15">5.6.2.4</ecNumber>
    </recommendedName>
</protein>
<dbReference type="EMBL" id="CP002833">
    <property type="protein sequence ID" value="AFI65109.1"/>
    <property type="molecule type" value="Genomic_DNA"/>
</dbReference>
<keyword evidence="3 15" id="KW-0547">Nucleotide-binding</keyword>
<keyword evidence="11" id="KW-0413">Isomerase</keyword>
<evidence type="ECO:0000313" key="19">
    <source>
        <dbReference type="EMBL" id="AFI65109.1"/>
    </source>
</evidence>
<evidence type="ECO:0000256" key="13">
    <source>
        <dbReference type="ARBA" id="ARBA00034808"/>
    </source>
</evidence>
<keyword evidence="6 15" id="KW-0347">Helicase</keyword>
<feature type="compositionally biased region" description="Low complexity" evidence="16">
    <location>
        <begin position="154"/>
        <end position="171"/>
    </location>
</feature>
<evidence type="ECO:0000256" key="10">
    <source>
        <dbReference type="ARBA" id="ARBA00023204"/>
    </source>
</evidence>
<evidence type="ECO:0000256" key="16">
    <source>
        <dbReference type="SAM" id="MobiDB-lite"/>
    </source>
</evidence>
<name>A0A0H3HGL0_BURP2</name>
<dbReference type="SMART" id="SM00487">
    <property type="entry name" value="DEXDc"/>
    <property type="match status" value="1"/>
</dbReference>
<dbReference type="SMART" id="SM00490">
    <property type="entry name" value="HELICc"/>
    <property type="match status" value="1"/>
</dbReference>
<evidence type="ECO:0000256" key="15">
    <source>
        <dbReference type="RuleBase" id="RU363016"/>
    </source>
</evidence>
<dbReference type="InterPro" id="IPR045562">
    <property type="entry name" value="RecG_dom3_C"/>
</dbReference>
<dbReference type="GO" id="GO:0006281">
    <property type="term" value="P:DNA repair"/>
    <property type="evidence" value="ECO:0007669"/>
    <property type="project" value="UniProtKB-UniRule"/>
</dbReference>
<dbReference type="Pfam" id="PF00270">
    <property type="entry name" value="DEAD"/>
    <property type="match status" value="1"/>
</dbReference>
<evidence type="ECO:0000256" key="11">
    <source>
        <dbReference type="ARBA" id="ARBA00023235"/>
    </source>
</evidence>
<feature type="compositionally biased region" description="Low complexity" evidence="16">
    <location>
        <begin position="102"/>
        <end position="124"/>
    </location>
</feature>
<evidence type="ECO:0000256" key="12">
    <source>
        <dbReference type="ARBA" id="ARBA00034617"/>
    </source>
</evidence>
<comment type="catalytic activity">
    <reaction evidence="14 15">
        <text>ATP + H2O = ADP + phosphate + H(+)</text>
        <dbReference type="Rhea" id="RHEA:13065"/>
        <dbReference type="ChEBI" id="CHEBI:15377"/>
        <dbReference type="ChEBI" id="CHEBI:15378"/>
        <dbReference type="ChEBI" id="CHEBI:30616"/>
        <dbReference type="ChEBI" id="CHEBI:43474"/>
        <dbReference type="ChEBI" id="CHEBI:456216"/>
        <dbReference type="EC" id="5.6.2.4"/>
    </reaction>
</comment>
<dbReference type="FunFam" id="3.40.50.300:FF:000391">
    <property type="entry name" value="ATP-dependent DNA helicase RecG"/>
    <property type="match status" value="1"/>
</dbReference>
<organism evidence="19 20">
    <name type="scientific">Burkholderia pseudomallei (strain 1026b)</name>
    <dbReference type="NCBI Taxonomy" id="884204"/>
    <lineage>
        <taxon>Bacteria</taxon>
        <taxon>Pseudomonadati</taxon>
        <taxon>Pseudomonadota</taxon>
        <taxon>Betaproteobacteria</taxon>
        <taxon>Burkholderiales</taxon>
        <taxon>Burkholderiaceae</taxon>
        <taxon>Burkholderia</taxon>
        <taxon>pseudomallei group</taxon>
    </lineage>
</organism>
<dbReference type="InterPro" id="IPR004609">
    <property type="entry name" value="ATP-dep_DNA_helicase_RecG"/>
</dbReference>
<dbReference type="PANTHER" id="PTHR47964">
    <property type="entry name" value="ATP-DEPENDENT DNA HELICASE HOMOLOG RECG, CHLOROPLASTIC"/>
    <property type="match status" value="1"/>
</dbReference>
<dbReference type="PROSITE" id="PS51192">
    <property type="entry name" value="HELICASE_ATP_BIND_1"/>
    <property type="match status" value="1"/>
</dbReference>
<dbReference type="GO" id="GO:0003677">
    <property type="term" value="F:DNA binding"/>
    <property type="evidence" value="ECO:0007669"/>
    <property type="project" value="UniProtKB-KW"/>
</dbReference>
<dbReference type="GO" id="GO:0005524">
    <property type="term" value="F:ATP binding"/>
    <property type="evidence" value="ECO:0007669"/>
    <property type="project" value="UniProtKB-KW"/>
</dbReference>
<dbReference type="SUPFAM" id="SSF52540">
    <property type="entry name" value="P-loop containing nucleoside triphosphate hydrolases"/>
    <property type="match status" value="2"/>
</dbReference>
<sequence>MPVPVRRSLADSAEADAIADDAASGDEARRGAAGAAGGVDAATPAGAAQAAPLAGAADALAPRRATEARTSREAGARVERGAPRGRGATQAAPASSAHDLPDTAGAPAAPDVDPFDAAPASPPHAAAWAEFGAAADAGARSAPRATPRGRTADGRAVPAAAQAARAPRAPRAAPPDALPADTPPASAAKPAKRAAKAASKTVSKAAADAAGAQAAPKAVKTADKLAKLGLTRDIDLVLHLPMRYEDETTLTPMRELLPGETAQTEGVVFDNEIAYRPRRQLLVKLRDDDGAELVLRFLNFYGSQVKQMAVGQRLRVRGDVRGGFFGLEIVHPTVKTVDEDAPLPQALTPVYPSTAGVSQAYLRKAIDNALARTPLPELLPPEIARAYLQPLDVPPLADAVRMLHHPGVGADETALIDGTHPAWTRIKFDELLAQQLSLKRAHEERRTRAAPAMPRRARDDGAALSARLHAALPFALTAAQERVVAEIAHDLTQPHPMQRLLQGDVGSGKTVVAALAAAQAIDAGYQAALMAPTEILAEQHARKLRGWLEPLGVSVAWLAGSLKAKDKRAALEAAALGTAQLVIGTHAMIQDTVEFARLGLVIVDEQHRFGVEQRLALRAKAANAADGAAGFQPHQLMMSATPIPRTLAMTYYADLDVSTIDELPPGRTPILTRLVSDARRDEVIGRVREAALAGRQVYWVCPLIEESETLQLQTAVETYETLAAALPELKVGLVHGRLAPAEKAAVMDAFSRNDVQLLVATTVIEVGVDVPNASLMVIEHAERFGLAQLHQLRGRVGRGTAASVCVLMYSGPLSIAGRARLKTMRETTDGFEIARRDLEIRGPGEFLGARQSGAAMLRFADLENDGWLIEPARDAAARLIAAHPEVVAQHLARWLGAREQYLKA</sequence>
<comment type="catalytic activity">
    <reaction evidence="12 15">
        <text>Couples ATP hydrolysis with the unwinding of duplex DNA by translocating in the 3'-5' direction.</text>
        <dbReference type="EC" id="5.6.2.4"/>
    </reaction>
</comment>
<dbReference type="EC" id="5.6.2.4" evidence="13 15"/>
<evidence type="ECO:0000256" key="5">
    <source>
        <dbReference type="ARBA" id="ARBA00022801"/>
    </source>
</evidence>
<comment type="function">
    <text evidence="15">Plays a critical role in recombination and DNA repair. Helps process Holliday junction intermediates to mature products by catalyzing branch migration. Has replication fork regression activity, unwinds stalled or blocked replication forks to make a HJ that can be resolved. Has a DNA unwinding activity characteristic of a DNA helicase with 3'-5' polarity.</text>
</comment>
<feature type="domain" description="Helicase C-terminal" evidence="18">
    <location>
        <begin position="693"/>
        <end position="839"/>
    </location>
</feature>
<gene>
    <name evidence="19" type="primary">recG</name>
    <name evidence="19" type="ordered locus">BP1026B_I0444</name>
</gene>
<evidence type="ECO:0000259" key="18">
    <source>
        <dbReference type="PROSITE" id="PS51194"/>
    </source>
</evidence>
<evidence type="ECO:0000256" key="9">
    <source>
        <dbReference type="ARBA" id="ARBA00023172"/>
    </source>
</evidence>
<dbReference type="NCBIfam" id="TIGR00643">
    <property type="entry name" value="recG"/>
    <property type="match status" value="1"/>
</dbReference>